<comment type="subcellular location">
    <subcellularLocation>
        <location evidence="1">Membrane</location>
        <topology evidence="1">Multi-pass membrane protein</topology>
    </subcellularLocation>
</comment>
<feature type="transmembrane region" description="Helical" evidence="6">
    <location>
        <begin position="164"/>
        <end position="187"/>
    </location>
</feature>
<feature type="transmembrane region" description="Helical" evidence="6">
    <location>
        <begin position="387"/>
        <end position="406"/>
    </location>
</feature>
<dbReference type="InterPro" id="IPR020846">
    <property type="entry name" value="MFS_dom"/>
</dbReference>
<organism evidence="8 9">
    <name type="scientific">Mycena sanguinolenta</name>
    <dbReference type="NCBI Taxonomy" id="230812"/>
    <lineage>
        <taxon>Eukaryota</taxon>
        <taxon>Fungi</taxon>
        <taxon>Dikarya</taxon>
        <taxon>Basidiomycota</taxon>
        <taxon>Agaricomycotina</taxon>
        <taxon>Agaricomycetes</taxon>
        <taxon>Agaricomycetidae</taxon>
        <taxon>Agaricales</taxon>
        <taxon>Marasmiineae</taxon>
        <taxon>Mycenaceae</taxon>
        <taxon>Mycena</taxon>
    </lineage>
</organism>
<dbReference type="Pfam" id="PF07690">
    <property type="entry name" value="MFS_1"/>
    <property type="match status" value="1"/>
</dbReference>
<gene>
    <name evidence="8" type="ORF">MSAN_00317800</name>
</gene>
<evidence type="ECO:0000256" key="5">
    <source>
        <dbReference type="SAM" id="MobiDB-lite"/>
    </source>
</evidence>
<dbReference type="GO" id="GO:0022857">
    <property type="term" value="F:transmembrane transporter activity"/>
    <property type="evidence" value="ECO:0007669"/>
    <property type="project" value="InterPro"/>
</dbReference>
<feature type="transmembrane region" description="Helical" evidence="6">
    <location>
        <begin position="287"/>
        <end position="308"/>
    </location>
</feature>
<dbReference type="PRINTS" id="PR01036">
    <property type="entry name" value="TCRTETB"/>
</dbReference>
<dbReference type="OrthoDB" id="10021397at2759"/>
<feature type="transmembrane region" description="Helical" evidence="6">
    <location>
        <begin position="106"/>
        <end position="125"/>
    </location>
</feature>
<reference evidence="8" key="1">
    <citation type="submission" date="2020-05" db="EMBL/GenBank/DDBJ databases">
        <title>Mycena genomes resolve the evolution of fungal bioluminescence.</title>
        <authorList>
            <person name="Tsai I.J."/>
        </authorList>
    </citation>
    <scope>NUCLEOTIDE SEQUENCE</scope>
    <source>
        <strain evidence="8">160909Yilan</strain>
    </source>
</reference>
<feature type="region of interest" description="Disordered" evidence="5">
    <location>
        <begin position="1"/>
        <end position="28"/>
    </location>
</feature>
<feature type="domain" description="Major facilitator superfamily (MFS) profile" evidence="7">
    <location>
        <begin position="42"/>
        <end position="560"/>
    </location>
</feature>
<dbReference type="InterPro" id="IPR011701">
    <property type="entry name" value="MFS"/>
</dbReference>
<dbReference type="SUPFAM" id="SSF103473">
    <property type="entry name" value="MFS general substrate transporter"/>
    <property type="match status" value="1"/>
</dbReference>
<dbReference type="PANTHER" id="PTHR23501">
    <property type="entry name" value="MAJOR FACILITATOR SUPERFAMILY"/>
    <property type="match status" value="1"/>
</dbReference>
<evidence type="ECO:0000256" key="2">
    <source>
        <dbReference type="ARBA" id="ARBA00022692"/>
    </source>
</evidence>
<keyword evidence="3 6" id="KW-1133">Transmembrane helix</keyword>
<dbReference type="AlphaFoldDB" id="A0A8H6ZCG6"/>
<feature type="transmembrane region" description="Helical" evidence="6">
    <location>
        <begin position="257"/>
        <end position="275"/>
    </location>
</feature>
<dbReference type="CDD" id="cd17502">
    <property type="entry name" value="MFS_Azr1_MDR_like"/>
    <property type="match status" value="1"/>
</dbReference>
<dbReference type="Proteomes" id="UP000623467">
    <property type="component" value="Unassembled WGS sequence"/>
</dbReference>
<comment type="caution">
    <text evidence="8">The sequence shown here is derived from an EMBL/GenBank/DDBJ whole genome shotgun (WGS) entry which is preliminary data.</text>
</comment>
<feature type="transmembrane region" description="Helical" evidence="6">
    <location>
        <begin position="418"/>
        <end position="439"/>
    </location>
</feature>
<feature type="transmembrane region" description="Helical" evidence="6">
    <location>
        <begin position="328"/>
        <end position="349"/>
    </location>
</feature>
<feature type="transmembrane region" description="Helical" evidence="6">
    <location>
        <begin position="37"/>
        <end position="56"/>
    </location>
</feature>
<keyword evidence="9" id="KW-1185">Reference proteome</keyword>
<dbReference type="EMBL" id="JACAZH010000002">
    <property type="protein sequence ID" value="KAF7374341.1"/>
    <property type="molecule type" value="Genomic_DNA"/>
</dbReference>
<feature type="transmembrane region" description="Helical" evidence="6">
    <location>
        <begin position="199"/>
        <end position="228"/>
    </location>
</feature>
<keyword evidence="4 6" id="KW-0472">Membrane</keyword>
<evidence type="ECO:0000256" key="6">
    <source>
        <dbReference type="SAM" id="Phobius"/>
    </source>
</evidence>
<dbReference type="PANTHER" id="PTHR23501:SF199">
    <property type="entry name" value="MFS EFFLUX TRANSPORTER INPD-RELATED"/>
    <property type="match status" value="1"/>
</dbReference>
<evidence type="ECO:0000313" key="9">
    <source>
        <dbReference type="Proteomes" id="UP000623467"/>
    </source>
</evidence>
<evidence type="ECO:0000256" key="3">
    <source>
        <dbReference type="ARBA" id="ARBA00022989"/>
    </source>
</evidence>
<sequence>MSPTDESDSSSQTLEKVPPSDPPTPTPELEDDFPHGFKLLVLMIALSLAVFLVALDNSIITTAIPKITDQFKSLDDVGWYGSVYLLALAATQLLFGKFYTFLPVKLVFLVSISLFELGSLVCGLAPNSIALIMGRTIAGLGSAGIFTGALIIIAHSVPLEKRPLYTGLIGSMYGIASVAGPLMGGVFTDKVLLEYSRFLTSLVTMLSTTPSVNLPIGAVTVVVITFFFKMPKSGTAERTESQLRLTLREKIAQFDPWGTLAFIPAIVSLLLALQWGGSKYPWDSPRIITLFVLFGVFIITFVAIQIWQQENATVPPRIFLQRSICAGGLFNLCIGASFMLIVFYLPIWFQAIKGTTAIKSGIDCLPMILSMVLASLFAGGLTTAFGYYTPFILSSSVLMAVGAGVLSTFKTNTGHAHWIGYQVIFGFGFGLGTQGPLMAAQTVLDLKDVPIGTTINNFLQTLAWSSTGIIFNQFTLFNKLISGIVAHVPGVSPEIVFEAGATNLQNAVEPQYLSAVLEVYNDALMSAFQVSIAMAAISLVGAAAMEWRSVKGKKIEMVLT</sequence>
<dbReference type="Gene3D" id="1.20.1720.10">
    <property type="entry name" value="Multidrug resistance protein D"/>
    <property type="match status" value="1"/>
</dbReference>
<dbReference type="FunFam" id="1.20.1250.20:FF:000196">
    <property type="entry name" value="MFS toxin efflux pump (AflT)"/>
    <property type="match status" value="1"/>
</dbReference>
<feature type="transmembrane region" description="Helical" evidence="6">
    <location>
        <begin position="137"/>
        <end position="158"/>
    </location>
</feature>
<dbReference type="PROSITE" id="PS50850">
    <property type="entry name" value="MFS"/>
    <property type="match status" value="1"/>
</dbReference>
<evidence type="ECO:0000256" key="4">
    <source>
        <dbReference type="ARBA" id="ARBA00023136"/>
    </source>
</evidence>
<feature type="transmembrane region" description="Helical" evidence="6">
    <location>
        <begin position="361"/>
        <end position="381"/>
    </location>
</feature>
<dbReference type="GO" id="GO:0005886">
    <property type="term" value="C:plasma membrane"/>
    <property type="evidence" value="ECO:0007669"/>
    <property type="project" value="TreeGrafter"/>
</dbReference>
<name>A0A8H6ZCG6_9AGAR</name>
<evidence type="ECO:0000259" key="7">
    <source>
        <dbReference type="PROSITE" id="PS50850"/>
    </source>
</evidence>
<evidence type="ECO:0000256" key="1">
    <source>
        <dbReference type="ARBA" id="ARBA00004141"/>
    </source>
</evidence>
<proteinExistence type="predicted"/>
<accession>A0A8H6ZCG6</accession>
<feature type="transmembrane region" description="Helical" evidence="6">
    <location>
        <begin position="77"/>
        <end position="100"/>
    </location>
</feature>
<keyword evidence="2 6" id="KW-0812">Transmembrane</keyword>
<feature type="transmembrane region" description="Helical" evidence="6">
    <location>
        <begin position="523"/>
        <end position="545"/>
    </location>
</feature>
<dbReference type="InterPro" id="IPR036259">
    <property type="entry name" value="MFS_trans_sf"/>
</dbReference>
<protein>
    <submittedName>
        <fullName evidence="8">Major facilitator superfamily transporter</fullName>
    </submittedName>
</protein>
<dbReference type="Gene3D" id="1.20.1250.20">
    <property type="entry name" value="MFS general substrate transporter like domains"/>
    <property type="match status" value="1"/>
</dbReference>
<evidence type="ECO:0000313" key="8">
    <source>
        <dbReference type="EMBL" id="KAF7374341.1"/>
    </source>
</evidence>